<dbReference type="InterPro" id="IPR032350">
    <property type="entry name" value="Nbr1_FW"/>
</dbReference>
<keyword evidence="3" id="KW-0862">Zinc</keyword>
<feature type="compositionally biased region" description="Low complexity" evidence="5">
    <location>
        <begin position="1723"/>
        <end position="1756"/>
    </location>
</feature>
<feature type="region of interest" description="Disordered" evidence="5">
    <location>
        <begin position="1117"/>
        <end position="1143"/>
    </location>
</feature>
<evidence type="ECO:0000256" key="5">
    <source>
        <dbReference type="SAM" id="MobiDB-lite"/>
    </source>
</evidence>
<accession>A0ABP1CFV6</accession>
<dbReference type="PROSITE" id="PS50135">
    <property type="entry name" value="ZF_ZZ_2"/>
    <property type="match status" value="7"/>
</dbReference>
<dbReference type="SUPFAM" id="SSF57850">
    <property type="entry name" value="RING/U-box"/>
    <property type="match status" value="7"/>
</dbReference>
<proteinExistence type="predicted"/>
<dbReference type="InterPro" id="IPR000433">
    <property type="entry name" value="Znf_ZZ"/>
</dbReference>
<dbReference type="SMART" id="SM00291">
    <property type="entry name" value="ZnF_ZZ"/>
    <property type="match status" value="7"/>
</dbReference>
<dbReference type="CDD" id="cd02338">
    <property type="entry name" value="ZZ_PCMF_like"/>
    <property type="match status" value="1"/>
</dbReference>
<dbReference type="CDD" id="cd14947">
    <property type="entry name" value="NBR1_like"/>
    <property type="match status" value="1"/>
</dbReference>
<keyword evidence="2 4" id="KW-0863">Zinc-finger</keyword>
<feature type="domain" description="ZZ-type" evidence="6">
    <location>
        <begin position="545"/>
        <end position="601"/>
    </location>
</feature>
<feature type="region of interest" description="Disordered" evidence="5">
    <location>
        <begin position="1169"/>
        <end position="1240"/>
    </location>
</feature>
<evidence type="ECO:0000256" key="2">
    <source>
        <dbReference type="ARBA" id="ARBA00022771"/>
    </source>
</evidence>
<feature type="region of interest" description="Disordered" evidence="5">
    <location>
        <begin position="1496"/>
        <end position="1521"/>
    </location>
</feature>
<feature type="compositionally biased region" description="Pro residues" evidence="5">
    <location>
        <begin position="1190"/>
        <end position="1201"/>
    </location>
</feature>
<evidence type="ECO:0000256" key="4">
    <source>
        <dbReference type="PROSITE-ProRule" id="PRU00228"/>
    </source>
</evidence>
<protein>
    <recommendedName>
        <fullName evidence="6">ZZ-type domain-containing protein</fullName>
    </recommendedName>
</protein>
<feature type="compositionally biased region" description="Polar residues" evidence="5">
    <location>
        <begin position="1202"/>
        <end position="1215"/>
    </location>
</feature>
<keyword evidence="1" id="KW-0479">Metal-binding</keyword>
<reference evidence="8" key="1">
    <citation type="submission" date="2024-04" db="EMBL/GenBank/DDBJ databases">
        <authorList>
            <person name="Shaw F."/>
            <person name="Minotto A."/>
        </authorList>
    </citation>
    <scope>NUCLEOTIDE SEQUENCE [LARGE SCALE GENOMIC DNA]</scope>
</reference>
<feature type="domain" description="ZZ-type" evidence="6">
    <location>
        <begin position="706"/>
        <end position="762"/>
    </location>
</feature>
<feature type="domain" description="ZZ-type" evidence="6">
    <location>
        <begin position="623"/>
        <end position="679"/>
    </location>
</feature>
<dbReference type="CDD" id="cd02340">
    <property type="entry name" value="ZZ_NBR1_like"/>
    <property type="match status" value="3"/>
</dbReference>
<dbReference type="EMBL" id="OZ037944">
    <property type="protein sequence ID" value="CAL1694540.1"/>
    <property type="molecule type" value="Genomic_DNA"/>
</dbReference>
<feature type="compositionally biased region" description="Basic and acidic residues" evidence="5">
    <location>
        <begin position="1510"/>
        <end position="1521"/>
    </location>
</feature>
<dbReference type="Pfam" id="PF00569">
    <property type="entry name" value="ZZ"/>
    <property type="match status" value="7"/>
</dbReference>
<feature type="compositionally biased region" description="Basic and acidic residues" evidence="5">
    <location>
        <begin position="1177"/>
        <end position="1187"/>
    </location>
</feature>
<dbReference type="InterPro" id="IPR043145">
    <property type="entry name" value="Znf_ZZ_sf"/>
</dbReference>
<feature type="domain" description="ZZ-type" evidence="6">
    <location>
        <begin position="978"/>
        <end position="1031"/>
    </location>
</feature>
<feature type="domain" description="ZZ-type" evidence="6">
    <location>
        <begin position="1043"/>
        <end position="1098"/>
    </location>
</feature>
<feature type="compositionally biased region" description="Polar residues" evidence="5">
    <location>
        <begin position="382"/>
        <end position="397"/>
    </location>
</feature>
<feature type="region of interest" description="Disordered" evidence="5">
    <location>
        <begin position="1723"/>
        <end position="1764"/>
    </location>
</feature>
<evidence type="ECO:0000313" key="7">
    <source>
        <dbReference type="EMBL" id="CAL1694540.1"/>
    </source>
</evidence>
<keyword evidence="8" id="KW-1185">Reference proteome</keyword>
<evidence type="ECO:0000259" key="6">
    <source>
        <dbReference type="PROSITE" id="PS50135"/>
    </source>
</evidence>
<dbReference type="Proteomes" id="UP001497453">
    <property type="component" value="Chromosome 1"/>
</dbReference>
<feature type="region of interest" description="Disordered" evidence="5">
    <location>
        <begin position="1421"/>
        <end position="1466"/>
    </location>
</feature>
<dbReference type="PANTHER" id="PTHR20930:SF0">
    <property type="entry name" value="PROTEIN ILRUN"/>
    <property type="match status" value="1"/>
</dbReference>
<sequence length="1824" mass="200447">MFSVKATYRGETRKFCFSSPSFPSYQQLYHQLYRVFPIHKQYYLSRLLFSPDSKNGPQRILIGKEAHSAEEYENHIAPYQGRSFPDPVLKFSVFDETPHKVPTNVSTEDAIVENTVVNDTASAASGATSATASENSSTVIADESLLDNEARRRDARRNMVARLRGSTARFAPFPESSSSCLEASPLLVEQENSERATRPLPSVPKVSFKESEENTDNDEVDHDEASSFRYARPLYRNMVQTAGGPPSHTRFLSAVPRQRDSCDLRRTDGQTDANNNAPFETNIGPSNSKAWDRWNIPPPPLFNGFASESSSSSLSGKVPSKPWSSIWGPQLPTPPPPILYSTMQTPNGIWRTSYDPDIEMNSPSRDHAASHHEGNPLMALQGPTQAQPPQSTDASSTLTADVLASTNNALKDELIGSIKQEFADLKGVVLEMRDDLNEVVKNSKPKAREPTTQQEPVYRPPFETFNAGMTPGLTSFNRGAWTPPPSWGIPPPPAPPFSSNPYIPMTPAQFIPAPPVCRNNPFVPGNSTASDNWTGFPVVNPTVIHAGVRCDVCKTKPLEGVRFKCLDCPNYDLCRSCVADPEARKHHDLTHTFWPIPEPDNKASFYATKHERRLQKSPPVVHHYHVTCDGCETSNFEGVRYKCVQCDDYDLCQKCIASPSARVRHDTGHSFWPVTTPHHLDGINGYADAKRVLHTGEAAKPVLLTHEGVYCNGCGHINIQGVRFKCLECQDFDFCRDCIGDPYMRGLHESTHSFWPISIPNDLSMYRGLKAEQENSKLEHSNVSCDGCQRGISGLRHKCLDCDNIDFCTACISKPEKVGRHNLNHSFYPITVPGDFNAYNFAKISKSSTAATVPRATQGAISNTHIGAGELPRNSVEPVIHAGIVCDQCNCQVIGVRHKCLDCPDFDLCESCVGFGGRVAHDPSHEFFEISEPGHVFVHTVFSGDGERDPSLPARPPATVNVPSSEEVNGFSQPEPVVHSATCNLCDSRIRGDRYKCLICPDYDTCGSCFTITPEQHPNHGFVKIKDSNEQLMMRNGLRVHVTHPAACNVCGLPIQGTRYKCMHLACDNYDLCQNCEALPIPVHDESHPLLKMKTPGTVVPQLHLPVVQHRYATVETDNEEVADESVRHSRSPSPLLSHQSSYVSRRYQEEPHASKTWRLWRPSYPHTVRIPSPSTRDSRSVDERYDTPSPQPIVISPPYPTTSSNVYSIRSQTPGIEGDQFDEQRRASPSPTRDLCHPQDHFNYRLNEFRGRSSSPRAMAYPTFHRTFSPVTVEPLSPQFSRSYETPSPPLGVDTSRVDSPALSYESRTLPAPRIPDLIPAIWSPPAISDLEFESWPQHSNSRQEDVPPVAPQAPETLPSLEQRTLAGSDESKGGVGPGVYESGGYRYPVYTHPVERAFVPTAPSSPELVAQSNLPAEGHLVDLSDSTPPPPPSNAVDPVLGGAATPSEMPKSRDESESSLPRLGPVNTREWLELWPELTSMFSHLLQPTTLPTSVTASSGMPGGINAEEPKAEEASSTEREFVTAEDSPIGGESLLSKPPQVSSATANETQMRHELRGLFRNMVTRVPSPPALVATHVADVNIPDGQFFPPGAEFVKTWRMKNDGQGAWSENTEMVYVAGDRMAPYPEAASKFKVGVVQPGEEIEITGGEMKAPDVPGKYVSYWRLSDGEGNVFGHSVWVDITVAEMNATNESSGEESLAASSVIMPHVLHVEPVFNSAGPSAAATSFTTPSSPPSDDGSFDSSVSLLDAPSSPSDDEDEAIYHDSRSRILPTPAEVPVTVDHDIEVSVSCFWTMSFPSNTCTLPACSHGFPMTFVFGLGTI</sequence>
<dbReference type="CDD" id="cd02249">
    <property type="entry name" value="ZZ"/>
    <property type="match status" value="3"/>
</dbReference>
<feature type="domain" description="ZZ-type" evidence="6">
    <location>
        <begin position="881"/>
        <end position="935"/>
    </location>
</feature>
<feature type="compositionally biased region" description="Polar residues" evidence="5">
    <location>
        <begin position="1132"/>
        <end position="1143"/>
    </location>
</feature>
<organism evidence="7 8">
    <name type="scientific">Somion occarium</name>
    <dbReference type="NCBI Taxonomy" id="3059160"/>
    <lineage>
        <taxon>Eukaryota</taxon>
        <taxon>Fungi</taxon>
        <taxon>Dikarya</taxon>
        <taxon>Basidiomycota</taxon>
        <taxon>Agaricomycotina</taxon>
        <taxon>Agaricomycetes</taxon>
        <taxon>Polyporales</taxon>
        <taxon>Cerrenaceae</taxon>
        <taxon>Somion</taxon>
    </lineage>
</organism>
<dbReference type="PROSITE" id="PS01357">
    <property type="entry name" value="ZF_ZZ_1"/>
    <property type="match status" value="4"/>
</dbReference>
<feature type="compositionally biased region" description="Basic and acidic residues" evidence="5">
    <location>
        <begin position="364"/>
        <end position="374"/>
    </location>
</feature>
<dbReference type="Gene3D" id="3.30.60.90">
    <property type="match status" value="7"/>
</dbReference>
<name>A0ABP1CFV6_9APHY</name>
<feature type="region of interest" description="Disordered" evidence="5">
    <location>
        <begin position="188"/>
        <end position="225"/>
    </location>
</feature>
<feature type="region of interest" description="Disordered" evidence="5">
    <location>
        <begin position="266"/>
        <end position="289"/>
    </location>
</feature>
<evidence type="ECO:0000256" key="3">
    <source>
        <dbReference type="ARBA" id="ARBA00022833"/>
    </source>
</evidence>
<evidence type="ECO:0000313" key="8">
    <source>
        <dbReference type="Proteomes" id="UP001497453"/>
    </source>
</evidence>
<feature type="compositionally biased region" description="Acidic residues" evidence="5">
    <location>
        <begin position="213"/>
        <end position="222"/>
    </location>
</feature>
<dbReference type="PANTHER" id="PTHR20930">
    <property type="entry name" value="OVARIAN CARCINOMA ANTIGEN CA125-RELATED"/>
    <property type="match status" value="1"/>
</dbReference>
<feature type="domain" description="ZZ-type" evidence="6">
    <location>
        <begin position="780"/>
        <end position="835"/>
    </location>
</feature>
<feature type="region of interest" description="Disordered" evidence="5">
    <location>
        <begin position="358"/>
        <end position="397"/>
    </location>
</feature>
<evidence type="ECO:0000256" key="1">
    <source>
        <dbReference type="ARBA" id="ARBA00022723"/>
    </source>
</evidence>
<dbReference type="Gene3D" id="2.60.40.10">
    <property type="entry name" value="Immunoglobulins"/>
    <property type="match status" value="1"/>
</dbReference>
<dbReference type="Pfam" id="PF16158">
    <property type="entry name" value="N_BRCA1_IG"/>
    <property type="match status" value="1"/>
</dbReference>
<dbReference type="InterPro" id="IPR013783">
    <property type="entry name" value="Ig-like_fold"/>
</dbReference>
<feature type="compositionally biased region" description="Polar residues" evidence="5">
    <location>
        <begin position="270"/>
        <end position="289"/>
    </location>
</feature>
<gene>
    <name evidence="7" type="ORF">GFSPODELE1_LOCUS355</name>
</gene>